<proteinExistence type="inferred from homology"/>
<dbReference type="OrthoDB" id="69641at2759"/>
<dbReference type="Proteomes" id="UP000326759">
    <property type="component" value="Unassembled WGS sequence"/>
</dbReference>
<comment type="similarity">
    <text evidence="2">Belongs to the IMPACT family.</text>
</comment>
<evidence type="ECO:0000256" key="1">
    <source>
        <dbReference type="ARBA" id="ARBA00004496"/>
    </source>
</evidence>
<dbReference type="AlphaFoldDB" id="A0A5N5SJD6"/>
<feature type="compositionally biased region" description="Basic residues" evidence="7">
    <location>
        <begin position="323"/>
        <end position="333"/>
    </location>
</feature>
<evidence type="ECO:0000256" key="5">
    <source>
        <dbReference type="ARBA" id="ARBA00022845"/>
    </source>
</evidence>
<dbReference type="Pfam" id="PF01205">
    <property type="entry name" value="Impact_N"/>
    <property type="match status" value="1"/>
</dbReference>
<protein>
    <submittedName>
        <fullName evidence="9">Protein IMPACT</fullName>
    </submittedName>
</protein>
<dbReference type="CDD" id="cd23821">
    <property type="entry name" value="RWD_IMPACT"/>
    <property type="match status" value="1"/>
</dbReference>
<evidence type="ECO:0000256" key="4">
    <source>
        <dbReference type="ARBA" id="ARBA00022491"/>
    </source>
</evidence>
<organism evidence="9 10">
    <name type="scientific">Armadillidium nasatum</name>
    <dbReference type="NCBI Taxonomy" id="96803"/>
    <lineage>
        <taxon>Eukaryota</taxon>
        <taxon>Metazoa</taxon>
        <taxon>Ecdysozoa</taxon>
        <taxon>Arthropoda</taxon>
        <taxon>Crustacea</taxon>
        <taxon>Multicrustacea</taxon>
        <taxon>Malacostraca</taxon>
        <taxon>Eumalacostraca</taxon>
        <taxon>Peracarida</taxon>
        <taxon>Isopoda</taxon>
        <taxon>Oniscidea</taxon>
        <taxon>Crinocheta</taxon>
        <taxon>Armadillidiidae</taxon>
        <taxon>Armadillidium</taxon>
    </lineage>
</organism>
<dbReference type="SUPFAM" id="SSF54211">
    <property type="entry name" value="Ribosomal protein S5 domain 2-like"/>
    <property type="match status" value="1"/>
</dbReference>
<dbReference type="InterPro" id="IPR036956">
    <property type="entry name" value="Impact_N_sf"/>
</dbReference>
<reference evidence="9 10" key="1">
    <citation type="journal article" date="2019" name="PLoS Biol.">
        <title>Sex chromosomes control vertical transmission of feminizing Wolbachia symbionts in an isopod.</title>
        <authorList>
            <person name="Becking T."/>
            <person name="Chebbi M.A."/>
            <person name="Giraud I."/>
            <person name="Moumen B."/>
            <person name="Laverre T."/>
            <person name="Caubet Y."/>
            <person name="Peccoud J."/>
            <person name="Gilbert C."/>
            <person name="Cordaux R."/>
        </authorList>
    </citation>
    <scope>NUCLEOTIDE SEQUENCE [LARGE SCALE GENOMIC DNA]</scope>
    <source>
        <strain evidence="9">ANa2</strain>
        <tissue evidence="9">Whole body excluding digestive tract and cuticle</tissue>
    </source>
</reference>
<comment type="caution">
    <text evidence="9">The sequence shown here is derived from an EMBL/GenBank/DDBJ whole genome shotgun (WGS) entry which is preliminary data.</text>
</comment>
<dbReference type="SMART" id="SM00591">
    <property type="entry name" value="RWD"/>
    <property type="match status" value="1"/>
</dbReference>
<dbReference type="InterPro" id="IPR006575">
    <property type="entry name" value="RWD_dom"/>
</dbReference>
<dbReference type="InterPro" id="IPR001498">
    <property type="entry name" value="Impact_N"/>
</dbReference>
<evidence type="ECO:0000256" key="6">
    <source>
        <dbReference type="ARBA" id="ARBA00023016"/>
    </source>
</evidence>
<keyword evidence="4" id="KW-0678">Repressor</keyword>
<dbReference type="InterPro" id="IPR016135">
    <property type="entry name" value="UBQ-conjugating_enzyme/RWD"/>
</dbReference>
<dbReference type="PROSITE" id="PS50908">
    <property type="entry name" value="RWD"/>
    <property type="match status" value="1"/>
</dbReference>
<dbReference type="GO" id="GO:0005737">
    <property type="term" value="C:cytoplasm"/>
    <property type="evidence" value="ECO:0007669"/>
    <property type="project" value="UniProtKB-SubCell"/>
</dbReference>
<dbReference type="GO" id="GO:0006446">
    <property type="term" value="P:regulation of translational initiation"/>
    <property type="evidence" value="ECO:0007669"/>
    <property type="project" value="TreeGrafter"/>
</dbReference>
<keyword evidence="3" id="KW-0963">Cytoplasm</keyword>
<dbReference type="PANTHER" id="PTHR16301">
    <property type="entry name" value="IMPACT-RELATED"/>
    <property type="match status" value="1"/>
</dbReference>
<evidence type="ECO:0000256" key="2">
    <source>
        <dbReference type="ARBA" id="ARBA00007665"/>
    </source>
</evidence>
<comment type="subcellular location">
    <subcellularLocation>
        <location evidence="1">Cytoplasm</location>
    </subcellularLocation>
</comment>
<name>A0A5N5SJD6_9CRUS</name>
<evidence type="ECO:0000256" key="3">
    <source>
        <dbReference type="ARBA" id="ARBA00022490"/>
    </source>
</evidence>
<dbReference type="SUPFAM" id="SSF54495">
    <property type="entry name" value="UBC-like"/>
    <property type="match status" value="1"/>
</dbReference>
<evidence type="ECO:0000313" key="10">
    <source>
        <dbReference type="Proteomes" id="UP000326759"/>
    </source>
</evidence>
<keyword evidence="10" id="KW-1185">Reference proteome</keyword>
<gene>
    <name evidence="9" type="primary">Impact</name>
    <name evidence="9" type="ORF">Anas_05666</name>
</gene>
<feature type="domain" description="RWD" evidence="8">
    <location>
        <begin position="49"/>
        <end position="148"/>
    </location>
</feature>
<dbReference type="EMBL" id="SEYY01024885">
    <property type="protein sequence ID" value="KAB7493818.1"/>
    <property type="molecule type" value="Genomic_DNA"/>
</dbReference>
<keyword evidence="5" id="KW-0810">Translation regulation</keyword>
<evidence type="ECO:0000259" key="8">
    <source>
        <dbReference type="PROSITE" id="PS50908"/>
    </source>
</evidence>
<dbReference type="InterPro" id="IPR023582">
    <property type="entry name" value="Impact"/>
</dbReference>
<evidence type="ECO:0000256" key="7">
    <source>
        <dbReference type="SAM" id="MobiDB-lite"/>
    </source>
</evidence>
<sequence>MEEKEARKTDLQIEGVNYIIQSAKKKNKKASPNKVFNAKLSSNMRKQEEEVSAMKLLYKEKFHVEDEVTKKYWIDLLFKGGRDARLEFSYTPEYPSDVPPTYKLTAPWVDDSKIKDISKELINIVSENFGQCIMYKWIDKIEEVLKKDIEDMKRNPPIFEEPPPVVRKEVKVEEKENSLPEVYEGKGIWDRGSCFTPYLAPVTSEKEVRGVIEKIEDCRKVSTAWRNTYAYRYVGEGGKVVEVGEDGGEPKAGGNLLKRLINYNANNVIVFISRRFGGSMLGPDRFKHLNDAADDVLVACGYKNIATNKSKAKNGSKTEKNKDNKKKFQKKKK</sequence>
<dbReference type="Pfam" id="PF05773">
    <property type="entry name" value="RWD"/>
    <property type="match status" value="1"/>
</dbReference>
<dbReference type="Gene3D" id="3.10.110.10">
    <property type="entry name" value="Ubiquitin Conjugating Enzyme"/>
    <property type="match status" value="1"/>
</dbReference>
<accession>A0A5N5SJD6</accession>
<feature type="region of interest" description="Disordered" evidence="7">
    <location>
        <begin position="309"/>
        <end position="333"/>
    </location>
</feature>
<evidence type="ECO:0000313" key="9">
    <source>
        <dbReference type="EMBL" id="KAB7493818.1"/>
    </source>
</evidence>
<dbReference type="Gene3D" id="3.30.230.30">
    <property type="entry name" value="Impact, N-terminal domain"/>
    <property type="match status" value="1"/>
</dbReference>
<dbReference type="InterPro" id="IPR020568">
    <property type="entry name" value="Ribosomal_Su5_D2-typ_SF"/>
</dbReference>
<keyword evidence="6" id="KW-0346">Stress response</keyword>
<dbReference type="GO" id="GO:0140469">
    <property type="term" value="P:GCN2-mediated signaling"/>
    <property type="evidence" value="ECO:0007669"/>
    <property type="project" value="TreeGrafter"/>
</dbReference>
<dbReference type="PANTHER" id="PTHR16301:SF25">
    <property type="entry name" value="PROTEIN IMPACT"/>
    <property type="match status" value="1"/>
</dbReference>